<dbReference type="Proteomes" id="UP000249451">
    <property type="component" value="Unassembled WGS sequence"/>
</dbReference>
<evidence type="ECO:0000313" key="4">
    <source>
        <dbReference type="Proteomes" id="UP000249451"/>
    </source>
</evidence>
<dbReference type="InterPro" id="IPR003675">
    <property type="entry name" value="Rce1/LyrA-like_dom"/>
</dbReference>
<feature type="transmembrane region" description="Helical" evidence="1">
    <location>
        <begin position="208"/>
        <end position="225"/>
    </location>
</feature>
<dbReference type="GO" id="GO:0004175">
    <property type="term" value="F:endopeptidase activity"/>
    <property type="evidence" value="ECO:0007669"/>
    <property type="project" value="UniProtKB-ARBA"/>
</dbReference>
<feature type="transmembrane region" description="Helical" evidence="1">
    <location>
        <begin position="66"/>
        <end position="87"/>
    </location>
</feature>
<dbReference type="GO" id="GO:0008237">
    <property type="term" value="F:metallopeptidase activity"/>
    <property type="evidence" value="ECO:0007669"/>
    <property type="project" value="UniProtKB-KW"/>
</dbReference>
<dbReference type="GO" id="GO:0080120">
    <property type="term" value="P:CAAX-box protein maturation"/>
    <property type="evidence" value="ECO:0007669"/>
    <property type="project" value="UniProtKB-ARBA"/>
</dbReference>
<evidence type="ECO:0000256" key="1">
    <source>
        <dbReference type="SAM" id="Phobius"/>
    </source>
</evidence>
<evidence type="ECO:0000313" key="3">
    <source>
        <dbReference type="EMBL" id="PZP02202.1"/>
    </source>
</evidence>
<keyword evidence="1" id="KW-0472">Membrane</keyword>
<feature type="domain" description="CAAX prenyl protease 2/Lysostaphin resistance protein A-like" evidence="2">
    <location>
        <begin position="152"/>
        <end position="243"/>
    </location>
</feature>
<keyword evidence="1" id="KW-1133">Transmembrane helix</keyword>
<accession>A0A2W5D584</accession>
<dbReference type="GO" id="GO:0006508">
    <property type="term" value="P:proteolysis"/>
    <property type="evidence" value="ECO:0007669"/>
    <property type="project" value="UniProtKB-KW"/>
</dbReference>
<keyword evidence="3" id="KW-0378">Hydrolase</keyword>
<proteinExistence type="predicted"/>
<name>A0A2W5D584_9CORY</name>
<gene>
    <name evidence="3" type="ORF">DI609_02800</name>
</gene>
<sequence length="260" mass="27867">MSAELLPRDRRALRVELTLLLAVTFGASGLRATLRLVEALTDPTPLNEQEALLNQSQSHLAWLDPAFQLITSGVLLAWGGLAAFLLLRHLPPQSAEHPPSRAGLRLRIRAKDWPHGAGLAALIGLPGLAFYALAVHLGASKVVVPSGLGEHWWTLPSLLLNAWANGVAEELIVVAWLATRLRQLNVRWPAIFAASALLRASYHLYQGVSAGLGNAVMGLVFIEYFRRTGRVWPLIIAHGLIDTVAFAGYALGGGGLVGVG</sequence>
<comment type="caution">
    <text evidence="3">The sequence shown here is derived from an EMBL/GenBank/DDBJ whole genome shotgun (WGS) entry which is preliminary data.</text>
</comment>
<organism evidence="3 4">
    <name type="scientific">Corynebacterium urealyticum</name>
    <dbReference type="NCBI Taxonomy" id="43771"/>
    <lineage>
        <taxon>Bacteria</taxon>
        <taxon>Bacillati</taxon>
        <taxon>Actinomycetota</taxon>
        <taxon>Actinomycetes</taxon>
        <taxon>Mycobacteriales</taxon>
        <taxon>Corynebacteriaceae</taxon>
        <taxon>Corynebacterium</taxon>
    </lineage>
</organism>
<keyword evidence="1" id="KW-0812">Transmembrane</keyword>
<dbReference type="AlphaFoldDB" id="A0A2W5D584"/>
<feature type="transmembrane region" description="Helical" evidence="1">
    <location>
        <begin position="117"/>
        <end position="138"/>
    </location>
</feature>
<dbReference type="EMBL" id="QFNY01000042">
    <property type="protein sequence ID" value="PZP02202.1"/>
    <property type="molecule type" value="Genomic_DNA"/>
</dbReference>
<keyword evidence="3" id="KW-0482">Metalloprotease</keyword>
<dbReference type="Pfam" id="PF02517">
    <property type="entry name" value="Rce1-like"/>
    <property type="match status" value="1"/>
</dbReference>
<keyword evidence="3" id="KW-0645">Protease</keyword>
<feature type="transmembrane region" description="Helical" evidence="1">
    <location>
        <begin position="12"/>
        <end position="30"/>
    </location>
</feature>
<protein>
    <submittedName>
        <fullName evidence="3">CPBP family intramembrane metalloprotease</fullName>
    </submittedName>
</protein>
<feature type="transmembrane region" description="Helical" evidence="1">
    <location>
        <begin position="232"/>
        <end position="251"/>
    </location>
</feature>
<evidence type="ECO:0000259" key="2">
    <source>
        <dbReference type="Pfam" id="PF02517"/>
    </source>
</evidence>
<reference evidence="3 4" key="1">
    <citation type="submission" date="2017-11" db="EMBL/GenBank/DDBJ databases">
        <title>Infants hospitalized years apart are colonized by the same room-sourced microbial strains.</title>
        <authorList>
            <person name="Brooks B."/>
            <person name="Olm M.R."/>
            <person name="Firek B.A."/>
            <person name="Baker R."/>
            <person name="Thomas B.C."/>
            <person name="Morowitz M.J."/>
            <person name="Banfield J.F."/>
        </authorList>
    </citation>
    <scope>NUCLEOTIDE SEQUENCE [LARGE SCALE GENOMIC DNA]</scope>
    <source>
        <strain evidence="3">S2_012_000_R3_87</strain>
    </source>
</reference>